<reference evidence="2" key="1">
    <citation type="submission" date="2015-04" db="UniProtKB">
        <authorList>
            <consortium name="EnsemblPlants"/>
        </authorList>
    </citation>
    <scope>IDENTIFICATION</scope>
</reference>
<feature type="region of interest" description="Disordered" evidence="1">
    <location>
        <begin position="1"/>
        <end position="21"/>
    </location>
</feature>
<name>A0A0E0CMI9_9ORYZ</name>
<feature type="compositionally biased region" description="Basic and acidic residues" evidence="1">
    <location>
        <begin position="382"/>
        <end position="391"/>
    </location>
</feature>
<feature type="region of interest" description="Disordered" evidence="1">
    <location>
        <begin position="285"/>
        <end position="399"/>
    </location>
</feature>
<sequence>MNDENFDNGEISDGGKMVEASNPTQDMIDITGHVVHDDVSYDKDVLEIKLPDTVVTSDYGGNFVKDVCIDEGVLPHRKISAEKKLDEKSPPNFDFLMIDTNSDLTYGGKGDAKKYAHGQKPKTVLLPVGFAADDNTEKQCDLESRDTASFASDISERKISLHELLKLESAEESKERLKLESAEESQTQHQSTTSAINEKNMPPVHEEAIAQVSTNDCNDVATASKTDELITSNVSSINNTNGSSATISDRHDATAALDKPMSTAEITDSLIGSKEFNEVGTAEAMPDALTSSSSSEVQPSEKSNDHPESFTSEPIADPQDENAVATSSSPHVVESSDANRQMNNKNSDNDGTTDVHDFNQTDSESCTDATNDGKISTSSTDAQKDSTHVGELDVPDNNAKGKSLIGNGYPLEPCSLGPSIMCNPVSTSGHIGNISIRSDSSTTSTRSFAFPVLQWDWDSSPVRMARAERRRNRRRRGWKKGFLCWKF</sequence>
<feature type="compositionally biased region" description="Polar residues" evidence="1">
    <location>
        <begin position="187"/>
        <end position="197"/>
    </location>
</feature>
<evidence type="ECO:0000256" key="1">
    <source>
        <dbReference type="SAM" id="MobiDB-lite"/>
    </source>
</evidence>
<accession>A0A0E0CMI9</accession>
<feature type="compositionally biased region" description="Polar residues" evidence="1">
    <location>
        <begin position="360"/>
        <end position="381"/>
    </location>
</feature>
<dbReference type="EnsemblPlants" id="OMERI02G21530.4">
    <property type="protein sequence ID" value="OMERI02G21530.4"/>
    <property type="gene ID" value="OMERI02G21530"/>
</dbReference>
<dbReference type="Gramene" id="OMERI02G21530.4">
    <property type="protein sequence ID" value="OMERI02G21530.4"/>
    <property type="gene ID" value="OMERI02G21530"/>
</dbReference>
<dbReference type="AlphaFoldDB" id="A0A0E0CMI9"/>
<evidence type="ECO:0000313" key="2">
    <source>
        <dbReference type="EnsemblPlants" id="OMERI02G21530.4"/>
    </source>
</evidence>
<organism evidence="2">
    <name type="scientific">Oryza meridionalis</name>
    <dbReference type="NCBI Taxonomy" id="40149"/>
    <lineage>
        <taxon>Eukaryota</taxon>
        <taxon>Viridiplantae</taxon>
        <taxon>Streptophyta</taxon>
        <taxon>Embryophyta</taxon>
        <taxon>Tracheophyta</taxon>
        <taxon>Spermatophyta</taxon>
        <taxon>Magnoliopsida</taxon>
        <taxon>Liliopsida</taxon>
        <taxon>Poales</taxon>
        <taxon>Poaceae</taxon>
        <taxon>BOP clade</taxon>
        <taxon>Oryzoideae</taxon>
        <taxon>Oryzeae</taxon>
        <taxon>Oryzinae</taxon>
        <taxon>Oryza</taxon>
    </lineage>
</organism>
<dbReference type="Proteomes" id="UP000008021">
    <property type="component" value="Chromosome 2"/>
</dbReference>
<feature type="region of interest" description="Disordered" evidence="1">
    <location>
        <begin position="175"/>
        <end position="202"/>
    </location>
</feature>
<dbReference type="PANTHER" id="PTHR33914">
    <property type="entry name" value="18S PRE-RIBOSOMAL ASSEMBLY PROTEIN GAR2-LIKE PROTEIN"/>
    <property type="match status" value="1"/>
</dbReference>
<proteinExistence type="predicted"/>
<reference evidence="2" key="2">
    <citation type="submission" date="2018-05" db="EMBL/GenBank/DDBJ databases">
        <title>OmerRS3 (Oryza meridionalis Reference Sequence Version 3).</title>
        <authorList>
            <person name="Zhang J."/>
            <person name="Kudrna D."/>
            <person name="Lee S."/>
            <person name="Talag J."/>
            <person name="Welchert J."/>
            <person name="Wing R.A."/>
        </authorList>
    </citation>
    <scope>NUCLEOTIDE SEQUENCE [LARGE SCALE GENOMIC DNA]</scope>
    <source>
        <strain evidence="2">cv. OR44</strain>
    </source>
</reference>
<dbReference type="InterPro" id="IPR040378">
    <property type="entry name" value="BASL"/>
</dbReference>
<protein>
    <submittedName>
        <fullName evidence="2">Uncharacterized protein</fullName>
    </submittedName>
</protein>
<dbReference type="eggNOG" id="ENOG502QWDI">
    <property type="taxonomic scope" value="Eukaryota"/>
</dbReference>
<keyword evidence="3" id="KW-1185">Reference proteome</keyword>
<dbReference type="PANTHER" id="PTHR33914:SF2">
    <property type="entry name" value="OS02G0582100 PROTEIN"/>
    <property type="match status" value="1"/>
</dbReference>
<feature type="compositionally biased region" description="Polar residues" evidence="1">
    <location>
        <begin position="324"/>
        <end position="352"/>
    </location>
</feature>
<dbReference type="GO" id="GO:0009786">
    <property type="term" value="P:regulation of asymmetric cell division"/>
    <property type="evidence" value="ECO:0007669"/>
    <property type="project" value="InterPro"/>
</dbReference>
<evidence type="ECO:0000313" key="3">
    <source>
        <dbReference type="Proteomes" id="UP000008021"/>
    </source>
</evidence>